<gene>
    <name evidence="1" type="ORF">AWB76_07628</name>
</gene>
<accession>A0A158DWP2</accession>
<keyword evidence="2" id="KW-1185">Reference proteome</keyword>
<sequence length="72" mass="7993">MQRFADDDARTKGRLSSCEVQEIVDRNFGANADCHVSVEKRAEFSRAKRSHTNANLVAGRPKVSDRFGRVAG</sequence>
<proteinExistence type="predicted"/>
<evidence type="ECO:0000313" key="2">
    <source>
        <dbReference type="Proteomes" id="UP000054624"/>
    </source>
</evidence>
<protein>
    <submittedName>
        <fullName evidence="1">Uncharacterized protein</fullName>
    </submittedName>
</protein>
<reference evidence="2" key="1">
    <citation type="submission" date="2016-01" db="EMBL/GenBank/DDBJ databases">
        <authorList>
            <person name="Peeters Charlotte."/>
        </authorList>
    </citation>
    <scope>NUCLEOTIDE SEQUENCE [LARGE SCALE GENOMIC DNA]</scope>
</reference>
<evidence type="ECO:0000313" key="1">
    <source>
        <dbReference type="EMBL" id="SAK98998.1"/>
    </source>
</evidence>
<dbReference type="Proteomes" id="UP000054624">
    <property type="component" value="Unassembled WGS sequence"/>
</dbReference>
<dbReference type="AlphaFoldDB" id="A0A158DWP2"/>
<organism evidence="1 2">
    <name type="scientific">Caballeronia temeraria</name>
    <dbReference type="NCBI Taxonomy" id="1777137"/>
    <lineage>
        <taxon>Bacteria</taxon>
        <taxon>Pseudomonadati</taxon>
        <taxon>Pseudomonadota</taxon>
        <taxon>Betaproteobacteria</taxon>
        <taxon>Burkholderiales</taxon>
        <taxon>Burkholderiaceae</taxon>
        <taxon>Caballeronia</taxon>
    </lineage>
</organism>
<dbReference type="EMBL" id="FCOI02000060">
    <property type="protein sequence ID" value="SAK98998.1"/>
    <property type="molecule type" value="Genomic_DNA"/>
</dbReference>
<name>A0A158DWP2_9BURK</name>